<protein>
    <submittedName>
        <fullName evidence="3">Unnamed protein product</fullName>
    </submittedName>
</protein>
<comment type="caution">
    <text evidence="3">The sequence shown here is derived from an EMBL/GenBank/DDBJ whole genome shotgun (WGS) entry which is preliminary data.</text>
</comment>
<proteinExistence type="predicted"/>
<sequence length="352" mass="40510">MARLTDSNSAITSAGKRLNDVDLAIEYLDTATMLLINRMCQNSSESLSNLSLIISSACQDARFVGSNSSSDNDEPNTSEKQKQKYAMKCRAYRRRQKATREELKRQVIELSEALSRLQQSKRTEQAILATTREPSFHLWRDFAIRERTERMCAEERQQQQAMYIDTLRKVLGKRVGCSLDSGFYDGSQKRHCSATTEADDSAPYICELETKYHQIDEVLGARNVPHFLDLWCQVNSVYRRHSDGKVEYFQHLSKVVLPSSLDEANRSFWKIGEQQFCKKPNFVRHNDVKDPKNTTVVTFVEEDILPTGDCAETRAIGCPPIRTERPSCLSVEIYFRRKWGLQRNESGRNWLV</sequence>
<dbReference type="OrthoDB" id="129101at2759"/>
<feature type="coiled-coil region" evidence="1">
    <location>
        <begin position="93"/>
        <end position="120"/>
    </location>
</feature>
<evidence type="ECO:0000313" key="4">
    <source>
        <dbReference type="Proteomes" id="UP001165083"/>
    </source>
</evidence>
<gene>
    <name evidence="3" type="ORF">Plil01_000684200</name>
</gene>
<accession>A0A9W6TSA6</accession>
<name>A0A9W6TSA6_9STRA</name>
<dbReference type="AlphaFoldDB" id="A0A9W6TSA6"/>
<feature type="region of interest" description="Disordered" evidence="2">
    <location>
        <begin position="64"/>
        <end position="86"/>
    </location>
</feature>
<organism evidence="3 4">
    <name type="scientific">Phytophthora lilii</name>
    <dbReference type="NCBI Taxonomy" id="2077276"/>
    <lineage>
        <taxon>Eukaryota</taxon>
        <taxon>Sar</taxon>
        <taxon>Stramenopiles</taxon>
        <taxon>Oomycota</taxon>
        <taxon>Peronosporomycetes</taxon>
        <taxon>Peronosporales</taxon>
        <taxon>Peronosporaceae</taxon>
        <taxon>Phytophthora</taxon>
    </lineage>
</organism>
<keyword evidence="4" id="KW-1185">Reference proteome</keyword>
<keyword evidence="1" id="KW-0175">Coiled coil</keyword>
<dbReference type="Proteomes" id="UP001165083">
    <property type="component" value="Unassembled WGS sequence"/>
</dbReference>
<evidence type="ECO:0000313" key="3">
    <source>
        <dbReference type="EMBL" id="GMF18323.1"/>
    </source>
</evidence>
<dbReference type="EMBL" id="BSXW01000313">
    <property type="protein sequence ID" value="GMF18323.1"/>
    <property type="molecule type" value="Genomic_DNA"/>
</dbReference>
<evidence type="ECO:0000256" key="2">
    <source>
        <dbReference type="SAM" id="MobiDB-lite"/>
    </source>
</evidence>
<reference evidence="3" key="1">
    <citation type="submission" date="2023-04" db="EMBL/GenBank/DDBJ databases">
        <title>Phytophthora lilii NBRC 32176.</title>
        <authorList>
            <person name="Ichikawa N."/>
            <person name="Sato H."/>
            <person name="Tonouchi N."/>
        </authorList>
    </citation>
    <scope>NUCLEOTIDE SEQUENCE</scope>
    <source>
        <strain evidence="3">NBRC 32176</strain>
    </source>
</reference>
<evidence type="ECO:0000256" key="1">
    <source>
        <dbReference type="SAM" id="Coils"/>
    </source>
</evidence>